<keyword evidence="1" id="KW-0472">Membrane</keyword>
<reference evidence="2" key="1">
    <citation type="submission" date="2022-07" db="EMBL/GenBank/DDBJ databases">
        <title>Enhanced cultured diversity of the mouse gut microbiota enables custom-made synthetic communities.</title>
        <authorList>
            <person name="Afrizal A."/>
        </authorList>
    </citation>
    <scope>NUCLEOTIDE SEQUENCE</scope>
    <source>
        <strain evidence="2">DSM 28593</strain>
    </source>
</reference>
<keyword evidence="3" id="KW-1185">Reference proteome</keyword>
<proteinExistence type="predicted"/>
<evidence type="ECO:0000256" key="1">
    <source>
        <dbReference type="SAM" id="Phobius"/>
    </source>
</evidence>
<comment type="caution">
    <text evidence="2">The sequence shown here is derived from an EMBL/GenBank/DDBJ whole genome shotgun (WGS) entry which is preliminary data.</text>
</comment>
<keyword evidence="1" id="KW-0812">Transmembrane</keyword>
<evidence type="ECO:0000313" key="3">
    <source>
        <dbReference type="Proteomes" id="UP001205748"/>
    </source>
</evidence>
<sequence length="158" mass="18310">MKRLKRVLAVLLIVIITISVIYFVSLTLICPAINDARAERIKEEYLNIELPPQTEIVETYNYCGNITGTGNHVEIWAGALIKSELPEAELFHWYEEMKISYVAYEPLFWPVPEDLTSQYPETHSFIEFTHFNSMTEAKGYYIIGSYYDAVTQHDIRGH</sequence>
<organism evidence="2 3">
    <name type="scientific">Irregularibacter muris</name>
    <dbReference type="NCBI Taxonomy" id="1796619"/>
    <lineage>
        <taxon>Bacteria</taxon>
        <taxon>Bacillati</taxon>
        <taxon>Bacillota</taxon>
        <taxon>Clostridia</taxon>
        <taxon>Eubacteriales</taxon>
        <taxon>Eubacteriaceae</taxon>
        <taxon>Irregularibacter</taxon>
    </lineage>
</organism>
<protein>
    <submittedName>
        <fullName evidence="2">Uncharacterized protein</fullName>
    </submittedName>
</protein>
<dbReference type="AlphaFoldDB" id="A0AAE3L1T3"/>
<name>A0AAE3L1T3_9FIRM</name>
<evidence type="ECO:0000313" key="2">
    <source>
        <dbReference type="EMBL" id="MCR1897464.1"/>
    </source>
</evidence>
<feature type="transmembrane region" description="Helical" evidence="1">
    <location>
        <begin position="7"/>
        <end position="29"/>
    </location>
</feature>
<dbReference type="EMBL" id="JANKAS010000001">
    <property type="protein sequence ID" value="MCR1897464.1"/>
    <property type="molecule type" value="Genomic_DNA"/>
</dbReference>
<dbReference type="Proteomes" id="UP001205748">
    <property type="component" value="Unassembled WGS sequence"/>
</dbReference>
<accession>A0AAE3L1T3</accession>
<gene>
    <name evidence="2" type="ORF">NSA47_00475</name>
</gene>
<keyword evidence="1" id="KW-1133">Transmembrane helix</keyword>
<dbReference type="RefSeq" id="WP_257528870.1">
    <property type="nucleotide sequence ID" value="NZ_JANKAS010000001.1"/>
</dbReference>